<evidence type="ECO:0000313" key="1">
    <source>
        <dbReference type="EMBL" id="UJO23986.1"/>
    </source>
</evidence>
<dbReference type="EMBL" id="CP090173">
    <property type="protein sequence ID" value="UJO23986.1"/>
    <property type="molecule type" value="Genomic_DNA"/>
</dbReference>
<keyword evidence="2" id="KW-1185">Reference proteome</keyword>
<protein>
    <submittedName>
        <fullName evidence="1">Uncharacterized protein</fullName>
    </submittedName>
</protein>
<accession>A0A9Q8PK93</accession>
<organism evidence="1 2">
    <name type="scientific">Passalora fulva</name>
    <name type="common">Tomato leaf mold</name>
    <name type="synonym">Cladosporium fulvum</name>
    <dbReference type="NCBI Taxonomy" id="5499"/>
    <lineage>
        <taxon>Eukaryota</taxon>
        <taxon>Fungi</taxon>
        <taxon>Dikarya</taxon>
        <taxon>Ascomycota</taxon>
        <taxon>Pezizomycotina</taxon>
        <taxon>Dothideomycetes</taxon>
        <taxon>Dothideomycetidae</taxon>
        <taxon>Mycosphaerellales</taxon>
        <taxon>Mycosphaerellaceae</taxon>
        <taxon>Fulvia</taxon>
    </lineage>
</organism>
<reference evidence="1" key="1">
    <citation type="submission" date="2021-12" db="EMBL/GenBank/DDBJ databases">
        <authorList>
            <person name="Zaccaron A."/>
            <person name="Stergiopoulos I."/>
        </authorList>
    </citation>
    <scope>NUCLEOTIDE SEQUENCE</scope>
    <source>
        <strain evidence="1">Race5_Kim</strain>
    </source>
</reference>
<evidence type="ECO:0000313" key="2">
    <source>
        <dbReference type="Proteomes" id="UP000756132"/>
    </source>
</evidence>
<gene>
    <name evidence="1" type="ORF">CLAFUR5_12527</name>
</gene>
<dbReference type="AlphaFoldDB" id="A0A9Q8PK93"/>
<sequence length="121" mass="13722">MTNVGFEMRDPLLVLRMSPAMQERVAYALGEHWASRKMYLLELDGRTEDDSCADFVFCERVGFDGIGIESGRGANNGHAPDEFYRLYLALAVNMSQPNIFERRELVGISELVYIDAAFESF</sequence>
<name>A0A9Q8PK93_PASFU</name>
<dbReference type="RefSeq" id="XP_047768352.1">
    <property type="nucleotide sequence ID" value="XM_047911675.1"/>
</dbReference>
<proteinExistence type="predicted"/>
<dbReference type="Proteomes" id="UP000756132">
    <property type="component" value="Chromosome 11"/>
</dbReference>
<reference evidence="1" key="2">
    <citation type="journal article" date="2022" name="Microb. Genom.">
        <title>A chromosome-scale genome assembly of the tomato pathogen Cladosporium fulvum reveals a compartmentalized genome architecture and the presence of a dispensable chromosome.</title>
        <authorList>
            <person name="Zaccaron A.Z."/>
            <person name="Chen L.H."/>
            <person name="Samaras A."/>
            <person name="Stergiopoulos I."/>
        </authorList>
    </citation>
    <scope>NUCLEOTIDE SEQUENCE</scope>
    <source>
        <strain evidence="1">Race5_Kim</strain>
    </source>
</reference>
<dbReference type="GeneID" id="71992405"/>
<dbReference type="KEGG" id="ffu:CLAFUR5_12527"/>